<feature type="region of interest" description="Disordered" evidence="1">
    <location>
        <begin position="161"/>
        <end position="191"/>
    </location>
</feature>
<reference evidence="3 4" key="1">
    <citation type="journal article" date="2023" name="Commun. Biol.">
        <title>Reorganization of the ancestral sex-determining regions during the evolution of trioecy in Pleodorina starrii.</title>
        <authorList>
            <person name="Takahashi K."/>
            <person name="Suzuki S."/>
            <person name="Kawai-Toyooka H."/>
            <person name="Yamamoto K."/>
            <person name="Hamaji T."/>
            <person name="Ootsuki R."/>
            <person name="Yamaguchi H."/>
            <person name="Kawachi M."/>
            <person name="Higashiyama T."/>
            <person name="Nozaki H."/>
        </authorList>
    </citation>
    <scope>NUCLEOTIDE SEQUENCE [LARGE SCALE GENOMIC DNA]</scope>
    <source>
        <strain evidence="3 4">NIES-4479</strain>
    </source>
</reference>
<dbReference type="CDD" id="cd17039">
    <property type="entry name" value="Ubl_ubiquitin_like"/>
    <property type="match status" value="1"/>
</dbReference>
<feature type="compositionally biased region" description="Gly residues" evidence="1">
    <location>
        <begin position="293"/>
        <end position="311"/>
    </location>
</feature>
<dbReference type="SUPFAM" id="SSF54236">
    <property type="entry name" value="Ubiquitin-like"/>
    <property type="match status" value="1"/>
</dbReference>
<feature type="domain" description="Ubiquitin-like" evidence="2">
    <location>
        <begin position="192"/>
        <end position="268"/>
    </location>
</feature>
<dbReference type="OrthoDB" id="3881at2759"/>
<organism evidence="3 4">
    <name type="scientific">Pleodorina starrii</name>
    <dbReference type="NCBI Taxonomy" id="330485"/>
    <lineage>
        <taxon>Eukaryota</taxon>
        <taxon>Viridiplantae</taxon>
        <taxon>Chlorophyta</taxon>
        <taxon>core chlorophytes</taxon>
        <taxon>Chlorophyceae</taxon>
        <taxon>CS clade</taxon>
        <taxon>Chlamydomonadales</taxon>
        <taxon>Volvocaceae</taxon>
        <taxon>Pleodorina</taxon>
    </lineage>
</organism>
<proteinExistence type="predicted"/>
<dbReference type="EMBL" id="BRXU01000001">
    <property type="protein sequence ID" value="GLC48303.1"/>
    <property type="molecule type" value="Genomic_DNA"/>
</dbReference>
<dbReference type="InterPro" id="IPR000626">
    <property type="entry name" value="Ubiquitin-like_dom"/>
</dbReference>
<dbReference type="AlphaFoldDB" id="A0A9W6BA60"/>
<dbReference type="InterPro" id="IPR029071">
    <property type="entry name" value="Ubiquitin-like_domsf"/>
</dbReference>
<evidence type="ECO:0000256" key="1">
    <source>
        <dbReference type="SAM" id="MobiDB-lite"/>
    </source>
</evidence>
<dbReference type="SMART" id="SM00213">
    <property type="entry name" value="UBQ"/>
    <property type="match status" value="1"/>
</dbReference>
<accession>A0A9W6BA60</accession>
<dbReference type="Pfam" id="PF00240">
    <property type="entry name" value="ubiquitin"/>
    <property type="match status" value="1"/>
</dbReference>
<name>A0A9W6BA60_9CHLO</name>
<dbReference type="Gene3D" id="3.10.20.90">
    <property type="entry name" value="Phosphatidylinositol 3-kinase Catalytic Subunit, Chain A, domain 1"/>
    <property type="match status" value="1"/>
</dbReference>
<sequence length="458" mass="46899">MPLRQQHTELLVEGTVAGTAYRKLLCYDLTKVGNLRILKTCVLDDLKAAGAPLESASEVVLRNYVLTDYEHTPFGSAGAKSCALSDQDSWGPSHGKGCRLLAAAPSPRVPIGRADDSRHAMLAIASRQLYDRACGEGFILPLEARVKPAATRANAGEAQAAVVAPADPADSSSSGAQAPAPRGRGGVESQPFDITVRDFRGRHQTVRVCGCTYVSLLKAGIAAALGCSVYSHWRLFYDGRPLDDELDLADYNITAGALVEVQMTSHQPNRLKQGPAAHSGVASDEGKDPASGIGSGAGGGGRGGGSGGGAKAAGPAPNCSAPWANSSVKATATAQMTVQVLLPCGRVAQVNRFASEEVQRFVHRLLEAEKALLLAPTEDAPALGAAAAGVAVPGVAPQPVNATSGCGKELLLPAPHQAARNGLRAPGSVGQLQGGVIGQKLLAVLLAAAAVVMAMAVL</sequence>
<keyword evidence="4" id="KW-1185">Reference proteome</keyword>
<evidence type="ECO:0000313" key="3">
    <source>
        <dbReference type="EMBL" id="GLC48303.1"/>
    </source>
</evidence>
<dbReference type="Proteomes" id="UP001165080">
    <property type="component" value="Unassembled WGS sequence"/>
</dbReference>
<comment type="caution">
    <text evidence="3">The sequence shown here is derived from an EMBL/GenBank/DDBJ whole genome shotgun (WGS) entry which is preliminary data.</text>
</comment>
<evidence type="ECO:0000259" key="2">
    <source>
        <dbReference type="PROSITE" id="PS50053"/>
    </source>
</evidence>
<evidence type="ECO:0000313" key="4">
    <source>
        <dbReference type="Proteomes" id="UP001165080"/>
    </source>
</evidence>
<gene>
    <name evidence="3" type="primary">PLEST000853</name>
    <name evidence="3" type="ORF">PLESTB_000081500</name>
</gene>
<feature type="region of interest" description="Disordered" evidence="1">
    <location>
        <begin position="265"/>
        <end position="316"/>
    </location>
</feature>
<dbReference type="PROSITE" id="PS50053">
    <property type="entry name" value="UBIQUITIN_2"/>
    <property type="match status" value="1"/>
</dbReference>
<protein>
    <recommendedName>
        <fullName evidence="2">Ubiquitin-like domain-containing protein</fullName>
    </recommendedName>
</protein>
<feature type="compositionally biased region" description="Low complexity" evidence="1">
    <location>
        <begin position="161"/>
        <end position="182"/>
    </location>
</feature>